<name>E0I6T6_9BACL</name>
<accession>E0I6T6</accession>
<keyword evidence="2" id="KW-0812">Transmembrane</keyword>
<reference evidence="3 4" key="1">
    <citation type="submission" date="2010-07" db="EMBL/GenBank/DDBJ databases">
        <title>The draft genome of Paenibacillus curdlanolyticus YK9.</title>
        <authorList>
            <consortium name="US DOE Joint Genome Institute (JGI-PGF)"/>
            <person name="Lucas S."/>
            <person name="Copeland A."/>
            <person name="Lapidus A."/>
            <person name="Cheng J.-F."/>
            <person name="Bruce D."/>
            <person name="Goodwin L."/>
            <person name="Pitluck S."/>
            <person name="Land M.L."/>
            <person name="Hauser L."/>
            <person name="Chang Y.-J."/>
            <person name="Jeffries C."/>
            <person name="Anderson I.J."/>
            <person name="Johnson E."/>
            <person name="Loganathan U."/>
            <person name="Mulhopadhyay B."/>
            <person name="Kyrpides N."/>
            <person name="Woyke T.J."/>
        </authorList>
    </citation>
    <scope>NUCLEOTIDE SEQUENCE [LARGE SCALE GENOMIC DNA]</scope>
    <source>
        <strain evidence="3 4">YK9</strain>
    </source>
</reference>
<feature type="region of interest" description="Disordered" evidence="1">
    <location>
        <begin position="252"/>
        <end position="277"/>
    </location>
</feature>
<evidence type="ECO:0000313" key="4">
    <source>
        <dbReference type="Proteomes" id="UP000005387"/>
    </source>
</evidence>
<keyword evidence="2" id="KW-1133">Transmembrane helix</keyword>
<protein>
    <submittedName>
        <fullName evidence="3">Uncharacterized protein</fullName>
    </submittedName>
</protein>
<dbReference type="STRING" id="717606.PaecuDRAFT_1358"/>
<dbReference type="Proteomes" id="UP000005387">
    <property type="component" value="Unassembled WGS sequence"/>
</dbReference>
<organism evidence="3 4">
    <name type="scientific">Paenibacillus curdlanolyticus YK9</name>
    <dbReference type="NCBI Taxonomy" id="717606"/>
    <lineage>
        <taxon>Bacteria</taxon>
        <taxon>Bacillati</taxon>
        <taxon>Bacillota</taxon>
        <taxon>Bacilli</taxon>
        <taxon>Bacillales</taxon>
        <taxon>Paenibacillaceae</taxon>
        <taxon>Paenibacillus</taxon>
    </lineage>
</organism>
<keyword evidence="4" id="KW-1185">Reference proteome</keyword>
<dbReference type="OrthoDB" id="2385264at2"/>
<evidence type="ECO:0000313" key="3">
    <source>
        <dbReference type="EMBL" id="EFM11752.1"/>
    </source>
</evidence>
<keyword evidence="2" id="KW-0472">Membrane</keyword>
<gene>
    <name evidence="3" type="ORF">PaecuDRAFT_1358</name>
</gene>
<dbReference type="RefSeq" id="WP_006037371.1">
    <property type="nucleotide sequence ID" value="NZ_AEDD01000003.1"/>
</dbReference>
<proteinExistence type="predicted"/>
<sequence length="783" mass="84101">MMLLKKKKQSGHESLLRRLAAPLKGGTDGAVTTFLAIVTAGVVLFGTVLIDYARIVSLNALTEHAVRTSIRSVLSAYDAALYERYGLFGRGGTPNTTIFEHSLRGTLEFNGKDERFRPVAPRVDRFQVEDAAYLGRYDVLERQIFEEMKIKAPVDFMMELGSKFASLSKVMKESAATSDALTRMGELYDERQKHLLLALTDLQEAAKLANGMSGSSASTLAAGFDSYRSDQEQAQRLSASIAAAEAAATATGADATPNAMGTNAPAAPEASGDQAKQADIDKLAALQASIRQHEQSVRAEASALSNAASKAKEKGQVLKQSALSHLAEARRLNGEIQLAAQQAEAALPQGYDRVSHAGQSLAASSTTSVWSGSDGTNTALQDIRKTADQLVYPDSWFIDFQNEINRQASDLSALSTAAEQFAADATAAIAGNSSAEGRLRSGANSLKLQYDAFADRYAAPGSVLEKREAMIRVNEAADEQRKKNENEANTLLGQAKQLIGTASVGDESELLDLVQQRYRRNLQFNQAADETIASEALWSDVAQAQTEASNSLMGGMFGGIADMMEGTRNALYVGEYVVNRLRAYAPTLTNTSVDGTHAAAAAIGGRVLTFADQEAEYVLYGLRNPSSNVTAAYAEIFSVRFAIRLMEGLIECRSLGYPLLVLSAAVVYAMKNALSDMSELMERGATKLSKYASIDLHYKDYLRLFMLLHGNGKARLSRIAAVVETNTGTDLSRTPAAISGTVDASMKLLFLSGAMKLLGQFGMLQGRVAGDRYETTKLAGLSY</sequence>
<dbReference type="EMBL" id="AEDD01000003">
    <property type="protein sequence ID" value="EFM11752.1"/>
    <property type="molecule type" value="Genomic_DNA"/>
</dbReference>
<dbReference type="AlphaFoldDB" id="E0I6T6"/>
<dbReference type="eggNOG" id="ENOG502ZBI7">
    <property type="taxonomic scope" value="Bacteria"/>
</dbReference>
<feature type="transmembrane region" description="Helical" evidence="2">
    <location>
        <begin position="29"/>
        <end position="50"/>
    </location>
</feature>
<evidence type="ECO:0000256" key="1">
    <source>
        <dbReference type="SAM" id="MobiDB-lite"/>
    </source>
</evidence>
<evidence type="ECO:0000256" key="2">
    <source>
        <dbReference type="SAM" id="Phobius"/>
    </source>
</evidence>